<dbReference type="AlphaFoldDB" id="A0AA43QLG3"/>
<feature type="region of interest" description="Disordered" evidence="3">
    <location>
        <begin position="31"/>
        <end position="54"/>
    </location>
</feature>
<dbReference type="SUPFAM" id="SSF56112">
    <property type="entry name" value="Protein kinase-like (PK-like)"/>
    <property type="match status" value="1"/>
</dbReference>
<name>A0AA43QLG3_9LECA</name>
<evidence type="ECO:0000256" key="1">
    <source>
        <dbReference type="ARBA" id="ARBA00011961"/>
    </source>
</evidence>
<protein>
    <recommendedName>
        <fullName evidence="1">protein-ribulosamine 3-kinase</fullName>
        <ecNumber evidence="1">2.7.1.172</ecNumber>
    </recommendedName>
</protein>
<dbReference type="EC" id="2.7.1.172" evidence="1"/>
<dbReference type="GO" id="GO:0102193">
    <property type="term" value="F:protein-ribulosamine 3-kinase activity"/>
    <property type="evidence" value="ECO:0007669"/>
    <property type="project" value="UniProtKB-EC"/>
</dbReference>
<evidence type="ECO:0000256" key="2">
    <source>
        <dbReference type="ARBA" id="ARBA00048655"/>
    </source>
</evidence>
<sequence>MKLDPSIVRALPIPPSASITAASHGGSGFTTTAKITASSPTSPNNGSGDTHHFFLKTSTTPEAKIMFRGEHASLNAIHAAVPSLCPPSHAWGQMESGGAFLVTGFLDMGGARSGFGGAKSGKGSGMTLAKKLAKLHSTPVPVPAGGSYERPQFGFEAPTCCGDTVQDNGFMSSWETFFKERRLMMILAKSERTNGKDGALRSMVEKTCKEVVPRLIGDGHLNGGKGVVPVVVHGDLWSGNKGVGRIDGGGEEEVVFDPSSCYAHSEYELGIMRMFGGFGAGFWREYHEEVPKTEPVAEYEDRVKLYECYHHLNHHVSVLLCLVERRRGAGDGGFGRLVVMGWRADSESRRYSGVGIRAVRWPS</sequence>
<evidence type="ECO:0000313" key="5">
    <source>
        <dbReference type="Proteomes" id="UP001161017"/>
    </source>
</evidence>
<feature type="compositionally biased region" description="Polar residues" evidence="3">
    <location>
        <begin position="31"/>
        <end position="48"/>
    </location>
</feature>
<comment type="catalytic activity">
    <reaction evidence="2">
        <text>N(6)-D-ribulosyl-L-lysyl-[protein] + ATP = N(6)-(3-O-phospho-D-ribulosyl)-L-lysyl-[protein] + ADP + H(+)</text>
        <dbReference type="Rhea" id="RHEA:48432"/>
        <dbReference type="Rhea" id="RHEA-COMP:12103"/>
        <dbReference type="Rhea" id="RHEA-COMP:12104"/>
        <dbReference type="ChEBI" id="CHEBI:15378"/>
        <dbReference type="ChEBI" id="CHEBI:30616"/>
        <dbReference type="ChEBI" id="CHEBI:90418"/>
        <dbReference type="ChEBI" id="CHEBI:90420"/>
        <dbReference type="ChEBI" id="CHEBI:456216"/>
        <dbReference type="EC" id="2.7.1.172"/>
    </reaction>
    <physiologicalReaction direction="left-to-right" evidence="2">
        <dbReference type="Rhea" id="RHEA:48433"/>
    </physiologicalReaction>
</comment>
<dbReference type="PANTHER" id="PTHR12149">
    <property type="entry name" value="FRUCTOSAMINE 3 KINASE-RELATED PROTEIN"/>
    <property type="match status" value="1"/>
</dbReference>
<proteinExistence type="predicted"/>
<comment type="caution">
    <text evidence="4">The sequence shown here is derived from an EMBL/GenBank/DDBJ whole genome shotgun (WGS) entry which is preliminary data.</text>
</comment>
<dbReference type="FunFam" id="3.90.1200.10:FF:000018">
    <property type="entry name" value="Fructosamine-3-kinase, putative"/>
    <property type="match status" value="1"/>
</dbReference>
<keyword evidence="5" id="KW-1185">Reference proteome</keyword>
<gene>
    <name evidence="4" type="ORF">OHK93_007291</name>
</gene>
<dbReference type="Proteomes" id="UP001161017">
    <property type="component" value="Unassembled WGS sequence"/>
</dbReference>
<dbReference type="InterPro" id="IPR011009">
    <property type="entry name" value="Kinase-like_dom_sf"/>
</dbReference>
<dbReference type="Pfam" id="PF03881">
    <property type="entry name" value="Fructosamin_kin"/>
    <property type="match status" value="1"/>
</dbReference>
<evidence type="ECO:0000313" key="4">
    <source>
        <dbReference type="EMBL" id="MDI1488017.1"/>
    </source>
</evidence>
<dbReference type="EMBL" id="JAPUFD010000006">
    <property type="protein sequence ID" value="MDI1488017.1"/>
    <property type="molecule type" value="Genomic_DNA"/>
</dbReference>
<dbReference type="InterPro" id="IPR016477">
    <property type="entry name" value="Fructo-/Ketosamine-3-kinase"/>
</dbReference>
<evidence type="ECO:0000256" key="3">
    <source>
        <dbReference type="SAM" id="MobiDB-lite"/>
    </source>
</evidence>
<dbReference type="Gene3D" id="3.90.1200.10">
    <property type="match status" value="1"/>
</dbReference>
<accession>A0AA43QLG3</accession>
<organism evidence="4 5">
    <name type="scientific">Ramalina farinacea</name>
    <dbReference type="NCBI Taxonomy" id="258253"/>
    <lineage>
        <taxon>Eukaryota</taxon>
        <taxon>Fungi</taxon>
        <taxon>Dikarya</taxon>
        <taxon>Ascomycota</taxon>
        <taxon>Pezizomycotina</taxon>
        <taxon>Lecanoromycetes</taxon>
        <taxon>OSLEUM clade</taxon>
        <taxon>Lecanoromycetidae</taxon>
        <taxon>Lecanorales</taxon>
        <taxon>Lecanorineae</taxon>
        <taxon>Ramalinaceae</taxon>
        <taxon>Ramalina</taxon>
    </lineage>
</organism>
<dbReference type="PANTHER" id="PTHR12149:SF8">
    <property type="entry name" value="PROTEIN-RIBULOSAMINE 3-KINASE"/>
    <property type="match status" value="1"/>
</dbReference>
<reference evidence="4" key="1">
    <citation type="journal article" date="2023" name="Genome Biol. Evol.">
        <title>First Whole Genome Sequence and Flow Cytometry Genome Size Data for the Lichen-Forming Fungus Ramalina farinacea (Ascomycota).</title>
        <authorList>
            <person name="Llewellyn T."/>
            <person name="Mian S."/>
            <person name="Hill R."/>
            <person name="Leitch I.J."/>
            <person name="Gaya E."/>
        </authorList>
    </citation>
    <scope>NUCLEOTIDE SEQUENCE</scope>
    <source>
        <strain evidence="4">LIQ254RAFAR</strain>
    </source>
</reference>